<dbReference type="Proteomes" id="UP001595925">
    <property type="component" value="Unassembled WGS sequence"/>
</dbReference>
<gene>
    <name evidence="1" type="ORF">ACFPFO_19785</name>
</gene>
<protein>
    <submittedName>
        <fullName evidence="1">DUF1850 domain-containing protein</fullName>
    </submittedName>
</protein>
<accession>A0ABD5QJL6</accession>
<evidence type="ECO:0000313" key="2">
    <source>
        <dbReference type="Proteomes" id="UP001595925"/>
    </source>
</evidence>
<dbReference type="InterPro" id="IPR006311">
    <property type="entry name" value="TAT_signal"/>
</dbReference>
<evidence type="ECO:0000313" key="1">
    <source>
        <dbReference type="EMBL" id="MFC4989963.1"/>
    </source>
</evidence>
<sequence length="183" mass="18749">MSESNDGEGSRLTRRHLLAGGAVVAAGATAVAVAGDEYHLVVTDLASGDPFLELAVSEGDGVVLAYTHSVEKTPVRDVYVVEGEALRMERTEFSSFGAGLPTDGVYRIEDGYAVDSDERFTELTVAPSDVAGHELVVDGERHDLTDAEGSVAITVEAGSFLSGASLGAGMSSSATDRAGSGGP</sequence>
<name>A0ABD5QJL6_9EURY</name>
<dbReference type="PROSITE" id="PS51318">
    <property type="entry name" value="TAT"/>
    <property type="match status" value="1"/>
</dbReference>
<reference evidence="1 2" key="1">
    <citation type="journal article" date="2019" name="Int. J. Syst. Evol. Microbiol.">
        <title>The Global Catalogue of Microorganisms (GCM) 10K type strain sequencing project: providing services to taxonomists for standard genome sequencing and annotation.</title>
        <authorList>
            <consortium name="The Broad Institute Genomics Platform"/>
            <consortium name="The Broad Institute Genome Sequencing Center for Infectious Disease"/>
            <person name="Wu L."/>
            <person name="Ma J."/>
        </authorList>
    </citation>
    <scope>NUCLEOTIDE SEQUENCE [LARGE SCALE GENOMIC DNA]</scope>
    <source>
        <strain evidence="1 2">CGMCC 1.15824</strain>
    </source>
</reference>
<dbReference type="AlphaFoldDB" id="A0ABD5QJL6"/>
<comment type="caution">
    <text evidence="1">The sequence shown here is derived from an EMBL/GenBank/DDBJ whole genome shotgun (WGS) entry which is preliminary data.</text>
</comment>
<proteinExistence type="predicted"/>
<organism evidence="1 2">
    <name type="scientific">Saliphagus infecundisoli</name>
    <dbReference type="NCBI Taxonomy" id="1849069"/>
    <lineage>
        <taxon>Archaea</taxon>
        <taxon>Methanobacteriati</taxon>
        <taxon>Methanobacteriota</taxon>
        <taxon>Stenosarchaea group</taxon>
        <taxon>Halobacteria</taxon>
        <taxon>Halobacteriales</taxon>
        <taxon>Natrialbaceae</taxon>
        <taxon>Saliphagus</taxon>
    </lineage>
</organism>
<dbReference type="EMBL" id="JBHSJG010000056">
    <property type="protein sequence ID" value="MFC4989963.1"/>
    <property type="molecule type" value="Genomic_DNA"/>
</dbReference>
<dbReference type="InterPro" id="IPR015001">
    <property type="entry name" value="DUF1850"/>
</dbReference>
<keyword evidence="2" id="KW-1185">Reference proteome</keyword>
<dbReference type="RefSeq" id="WP_224827660.1">
    <property type="nucleotide sequence ID" value="NZ_JAIVEF010000002.1"/>
</dbReference>
<dbReference type="Pfam" id="PF08905">
    <property type="entry name" value="DUF1850"/>
    <property type="match status" value="1"/>
</dbReference>